<name>A0A369BA94_9BACL</name>
<feature type="transmembrane region" description="Helical" evidence="1">
    <location>
        <begin position="98"/>
        <end position="121"/>
    </location>
</feature>
<feature type="transmembrane region" description="Helical" evidence="1">
    <location>
        <begin position="141"/>
        <end position="162"/>
    </location>
</feature>
<dbReference type="AlphaFoldDB" id="A0A369BA94"/>
<feature type="transmembrane region" description="Helical" evidence="1">
    <location>
        <begin position="47"/>
        <end position="67"/>
    </location>
</feature>
<dbReference type="RefSeq" id="WP_114497739.1">
    <property type="nucleotide sequence ID" value="NZ_QPJW01000007.1"/>
</dbReference>
<protein>
    <submittedName>
        <fullName evidence="2">ABC-2 family transporter</fullName>
    </submittedName>
</protein>
<feature type="transmembrane region" description="Helical" evidence="1">
    <location>
        <begin position="195"/>
        <end position="215"/>
    </location>
</feature>
<sequence>MLNLMKLELKKQKLKGIILGGFIAIIVFMGSLIGVNYDEPLRSYKEAYVLTNSASFIFIIFASVLLSKFIIDEYKNKTVTVLFMYPLSRKKFLQAKMLIVLLFTFVFGILSRVLIFTGFHIFNRFALFVNEDLTNGMMVDYGVGFLVSAAMTSCISLVPLYFGMRNYSVSATIVSGIILMAVLNIGSGTEFTLNSIIYIPATVALAGVLIAYLTIRNVERTDI</sequence>
<reference evidence="2 3" key="1">
    <citation type="submission" date="2018-07" db="EMBL/GenBank/DDBJ databases">
        <title>Genomic Encyclopedia of Type Strains, Phase III (KMG-III): the genomes of soil and plant-associated and newly described type strains.</title>
        <authorList>
            <person name="Whitman W."/>
        </authorList>
    </citation>
    <scope>NUCLEOTIDE SEQUENCE [LARGE SCALE GENOMIC DNA]</scope>
    <source>
        <strain evidence="2 3">CECT 8333</strain>
    </source>
</reference>
<feature type="transmembrane region" description="Helical" evidence="1">
    <location>
        <begin position="16"/>
        <end position="35"/>
    </location>
</feature>
<evidence type="ECO:0000313" key="3">
    <source>
        <dbReference type="Proteomes" id="UP000253090"/>
    </source>
</evidence>
<evidence type="ECO:0000256" key="1">
    <source>
        <dbReference type="SAM" id="Phobius"/>
    </source>
</evidence>
<proteinExistence type="predicted"/>
<dbReference type="OrthoDB" id="9784784at2"/>
<keyword evidence="3" id="KW-1185">Reference proteome</keyword>
<organism evidence="2 3">
    <name type="scientific">Fontibacillus phaseoli</name>
    <dbReference type="NCBI Taxonomy" id="1416533"/>
    <lineage>
        <taxon>Bacteria</taxon>
        <taxon>Bacillati</taxon>
        <taxon>Bacillota</taxon>
        <taxon>Bacilli</taxon>
        <taxon>Bacillales</taxon>
        <taxon>Paenibacillaceae</taxon>
        <taxon>Fontibacillus</taxon>
    </lineage>
</organism>
<comment type="caution">
    <text evidence="2">The sequence shown here is derived from an EMBL/GenBank/DDBJ whole genome shotgun (WGS) entry which is preliminary data.</text>
</comment>
<gene>
    <name evidence="2" type="ORF">DFP94_107190</name>
</gene>
<dbReference type="Pfam" id="PF12730">
    <property type="entry name" value="ABC2_membrane_4"/>
    <property type="match status" value="1"/>
</dbReference>
<feature type="transmembrane region" description="Helical" evidence="1">
    <location>
        <begin position="169"/>
        <end position="189"/>
    </location>
</feature>
<accession>A0A369BA94</accession>
<keyword evidence="1" id="KW-0812">Transmembrane</keyword>
<dbReference type="Proteomes" id="UP000253090">
    <property type="component" value="Unassembled WGS sequence"/>
</dbReference>
<keyword evidence="1" id="KW-0472">Membrane</keyword>
<dbReference type="EMBL" id="QPJW01000007">
    <property type="protein sequence ID" value="RCX18235.1"/>
    <property type="molecule type" value="Genomic_DNA"/>
</dbReference>
<keyword evidence="1" id="KW-1133">Transmembrane helix</keyword>
<evidence type="ECO:0000313" key="2">
    <source>
        <dbReference type="EMBL" id="RCX18235.1"/>
    </source>
</evidence>